<dbReference type="EMBL" id="LSSN01002087">
    <property type="protein sequence ID" value="OMJ17303.1"/>
    <property type="molecule type" value="Genomic_DNA"/>
</dbReference>
<dbReference type="Gene3D" id="3.40.50.300">
    <property type="entry name" value="P-loop containing nucleotide triphosphate hydrolases"/>
    <property type="match status" value="1"/>
</dbReference>
<comment type="similarity">
    <text evidence="1">Belongs to the GTR/RAG GTP-binding protein family.</text>
</comment>
<gene>
    <name evidence="4" type="ORF">AYI70_g6067</name>
</gene>
<dbReference type="AlphaFoldDB" id="A0A1R1XRL5"/>
<dbReference type="STRING" id="133412.A0A1R1XRL5"/>
<dbReference type="GO" id="GO:0005525">
    <property type="term" value="F:GTP binding"/>
    <property type="evidence" value="ECO:0007669"/>
    <property type="project" value="UniProtKB-KW"/>
</dbReference>
<dbReference type="Proteomes" id="UP000187283">
    <property type="component" value="Unassembled WGS sequence"/>
</dbReference>
<dbReference type="Pfam" id="PF04670">
    <property type="entry name" value="Gtr1_RagA"/>
    <property type="match status" value="1"/>
</dbReference>
<dbReference type="OrthoDB" id="26136at2759"/>
<evidence type="ECO:0000256" key="3">
    <source>
        <dbReference type="ARBA" id="ARBA00023134"/>
    </source>
</evidence>
<name>A0A1R1XRL5_9FUNG</name>
<dbReference type="InterPro" id="IPR006762">
    <property type="entry name" value="Gtr1_RagA"/>
</dbReference>
<sequence length="89" mass="10335">MYHEIPIDQPHQSGKTSILQVIFEQRNQFETISLESTTEIVPYNMYGGITVYDLPSQSYEEAYQNPELFSLLGLNTTIVFVLDIQVFHY</sequence>
<keyword evidence="3" id="KW-0342">GTP-binding</keyword>
<accession>A0A1R1XRL5</accession>
<dbReference type="InterPro" id="IPR027417">
    <property type="entry name" value="P-loop_NTPase"/>
</dbReference>
<evidence type="ECO:0000313" key="4">
    <source>
        <dbReference type="EMBL" id="OMJ17303.1"/>
    </source>
</evidence>
<keyword evidence="2" id="KW-0547">Nucleotide-binding</keyword>
<proteinExistence type="inferred from homology"/>
<reference evidence="4 5" key="1">
    <citation type="submission" date="2017-01" db="EMBL/GenBank/DDBJ databases">
        <authorList>
            <person name="Mah S.A."/>
            <person name="Swanson W.J."/>
            <person name="Moy G.W."/>
            <person name="Vacquier V.D."/>
        </authorList>
    </citation>
    <scope>NUCLEOTIDE SEQUENCE [LARGE SCALE GENOMIC DNA]</scope>
    <source>
        <strain evidence="4 5">GSMNP</strain>
    </source>
</reference>
<organism evidence="4 5">
    <name type="scientific">Smittium culicis</name>
    <dbReference type="NCBI Taxonomy" id="133412"/>
    <lineage>
        <taxon>Eukaryota</taxon>
        <taxon>Fungi</taxon>
        <taxon>Fungi incertae sedis</taxon>
        <taxon>Zoopagomycota</taxon>
        <taxon>Kickxellomycotina</taxon>
        <taxon>Harpellomycetes</taxon>
        <taxon>Harpellales</taxon>
        <taxon>Legeriomycetaceae</taxon>
        <taxon>Smittium</taxon>
    </lineage>
</organism>
<keyword evidence="5" id="KW-1185">Reference proteome</keyword>
<evidence type="ECO:0000313" key="5">
    <source>
        <dbReference type="Proteomes" id="UP000187283"/>
    </source>
</evidence>
<evidence type="ECO:0000256" key="2">
    <source>
        <dbReference type="ARBA" id="ARBA00022741"/>
    </source>
</evidence>
<evidence type="ECO:0000256" key="1">
    <source>
        <dbReference type="ARBA" id="ARBA00007756"/>
    </source>
</evidence>
<protein>
    <submittedName>
        <fullName evidence="4">Uncharacterized protein</fullName>
    </submittedName>
</protein>
<comment type="caution">
    <text evidence="4">The sequence shown here is derived from an EMBL/GenBank/DDBJ whole genome shotgun (WGS) entry which is preliminary data.</text>
</comment>